<accession>A0ABD1W674</accession>
<dbReference type="AlphaFoldDB" id="A0ABD1W674"/>
<evidence type="ECO:0000256" key="1">
    <source>
        <dbReference type="SAM" id="Coils"/>
    </source>
</evidence>
<gene>
    <name evidence="2" type="ORF">Fot_14394</name>
</gene>
<evidence type="ECO:0000313" key="3">
    <source>
        <dbReference type="Proteomes" id="UP001604277"/>
    </source>
</evidence>
<dbReference type="Proteomes" id="UP001604277">
    <property type="component" value="Unassembled WGS sequence"/>
</dbReference>
<evidence type="ECO:0000313" key="2">
    <source>
        <dbReference type="EMBL" id="KAL2545161.1"/>
    </source>
</evidence>
<keyword evidence="1" id="KW-0175">Coiled coil</keyword>
<name>A0ABD1W674_9LAMI</name>
<proteinExistence type="predicted"/>
<organism evidence="2 3">
    <name type="scientific">Forsythia ovata</name>
    <dbReference type="NCBI Taxonomy" id="205694"/>
    <lineage>
        <taxon>Eukaryota</taxon>
        <taxon>Viridiplantae</taxon>
        <taxon>Streptophyta</taxon>
        <taxon>Embryophyta</taxon>
        <taxon>Tracheophyta</taxon>
        <taxon>Spermatophyta</taxon>
        <taxon>Magnoliopsida</taxon>
        <taxon>eudicotyledons</taxon>
        <taxon>Gunneridae</taxon>
        <taxon>Pentapetalae</taxon>
        <taxon>asterids</taxon>
        <taxon>lamiids</taxon>
        <taxon>Lamiales</taxon>
        <taxon>Oleaceae</taxon>
        <taxon>Forsythieae</taxon>
        <taxon>Forsythia</taxon>
    </lineage>
</organism>
<feature type="coiled-coil region" evidence="1">
    <location>
        <begin position="60"/>
        <end position="87"/>
    </location>
</feature>
<keyword evidence="3" id="KW-1185">Reference proteome</keyword>
<sequence length="137" mass="15697">MSEGLSKRKIEDVKKVLAVYNRKVLNLQNCVVKAYKCMVIDLKVVEDEKFKKVHHLKKTISSLKKFCEALEARVKERENEIDNIRCTLACAQHDAVENYKASLECQHDLYAYGAESMSISTLLTKEWIAVEHPGVNL</sequence>
<comment type="caution">
    <text evidence="2">The sequence shown here is derived from an EMBL/GenBank/DDBJ whole genome shotgun (WGS) entry which is preliminary data.</text>
</comment>
<protein>
    <submittedName>
        <fullName evidence="2">Uncharacterized protein</fullName>
    </submittedName>
</protein>
<reference evidence="3" key="1">
    <citation type="submission" date="2024-07" db="EMBL/GenBank/DDBJ databases">
        <title>Two chromosome-level genome assemblies of Korean endemic species Abeliophyllum distichum and Forsythia ovata (Oleaceae).</title>
        <authorList>
            <person name="Jang H."/>
        </authorList>
    </citation>
    <scope>NUCLEOTIDE SEQUENCE [LARGE SCALE GENOMIC DNA]</scope>
</reference>
<dbReference type="EMBL" id="JBFOLJ010000004">
    <property type="protein sequence ID" value="KAL2545161.1"/>
    <property type="molecule type" value="Genomic_DNA"/>
</dbReference>